<organism evidence="1 2">
    <name type="scientific">Candidatus Raskinella chloraquaticus</name>
    <dbReference type="NCBI Taxonomy" id="1951219"/>
    <lineage>
        <taxon>Bacteria</taxon>
        <taxon>Pseudomonadati</taxon>
        <taxon>Pseudomonadota</taxon>
        <taxon>Alphaproteobacteria</taxon>
        <taxon>Hyphomicrobiales</taxon>
        <taxon>Phreatobacteraceae</taxon>
        <taxon>Candidatus Raskinella</taxon>
    </lineage>
</organism>
<evidence type="ECO:0000313" key="2">
    <source>
        <dbReference type="Proteomes" id="UP000192872"/>
    </source>
</evidence>
<accession>A0A1W9HR48</accession>
<dbReference type="EMBL" id="LWDL01000031">
    <property type="protein sequence ID" value="OQW49727.1"/>
    <property type="molecule type" value="Genomic_DNA"/>
</dbReference>
<reference evidence="1 2" key="1">
    <citation type="journal article" date="2017" name="Water Res.">
        <title>Comammox in drinking water systems.</title>
        <authorList>
            <person name="Wang Y."/>
            <person name="Ma L."/>
            <person name="Mao Y."/>
            <person name="Jiang X."/>
            <person name="Xia Y."/>
            <person name="Yu K."/>
            <person name="Li B."/>
            <person name="Zhang T."/>
        </authorList>
    </citation>
    <scope>NUCLEOTIDE SEQUENCE [LARGE SCALE GENOMIC DNA]</scope>
    <source>
        <strain evidence="1">SG_bin8</strain>
    </source>
</reference>
<evidence type="ECO:0008006" key="3">
    <source>
        <dbReference type="Google" id="ProtNLM"/>
    </source>
</evidence>
<evidence type="ECO:0000313" key="1">
    <source>
        <dbReference type="EMBL" id="OQW49727.1"/>
    </source>
</evidence>
<name>A0A1W9HR48_9HYPH</name>
<comment type="caution">
    <text evidence="1">The sequence shown here is derived from an EMBL/GenBank/DDBJ whole genome shotgun (WGS) entry which is preliminary data.</text>
</comment>
<dbReference type="RefSeq" id="WP_376799952.1">
    <property type="nucleotide sequence ID" value="NZ_DBNB01000008.1"/>
</dbReference>
<dbReference type="Proteomes" id="UP000192872">
    <property type="component" value="Unassembled WGS sequence"/>
</dbReference>
<dbReference type="AlphaFoldDB" id="A0A1W9HR48"/>
<proteinExistence type="predicted"/>
<dbReference type="STRING" id="1827387.A4S15_03195"/>
<protein>
    <recommendedName>
        <fullName evidence="3">Resolvase HTH domain-containing protein</fullName>
    </recommendedName>
</protein>
<sequence>MASRQAGSQNWVKIRQAFESGETFVALAHRFSLHRTTIARHARRAGWSRADKAAMAVSADVITAVPGKSAPADCHRLCPGLAACFHRPALQARLYAGLERRITAFANAAPGTAEGDVKSLTVLVQTLQRLAALDSQLTPATNVEMGGDAASIHEELARRLSRLADATDEGPLPEGAE</sequence>
<gene>
    <name evidence="1" type="ORF">A4S15_03195</name>
</gene>